<dbReference type="PANTHER" id="PTHR37305:SF1">
    <property type="entry name" value="MEMBRANE PROTEIN"/>
    <property type="match status" value="1"/>
</dbReference>
<feature type="transmembrane region" description="Helical" evidence="1">
    <location>
        <begin position="121"/>
        <end position="143"/>
    </location>
</feature>
<keyword evidence="1" id="KW-1133">Transmembrane helix</keyword>
<organism evidence="2 3">
    <name type="scientific">Halorubrum aquaticum</name>
    <dbReference type="NCBI Taxonomy" id="387340"/>
    <lineage>
        <taxon>Archaea</taxon>
        <taxon>Methanobacteriati</taxon>
        <taxon>Methanobacteriota</taxon>
        <taxon>Stenosarchaea group</taxon>
        <taxon>Halobacteria</taxon>
        <taxon>Halobacteriales</taxon>
        <taxon>Haloferacaceae</taxon>
        <taxon>Halorubrum</taxon>
    </lineage>
</organism>
<feature type="transmembrane region" description="Helical" evidence="1">
    <location>
        <begin position="76"/>
        <end position="95"/>
    </location>
</feature>
<feature type="transmembrane region" description="Helical" evidence="1">
    <location>
        <begin position="238"/>
        <end position="256"/>
    </location>
</feature>
<evidence type="ECO:0000313" key="2">
    <source>
        <dbReference type="EMBL" id="SFH30477.1"/>
    </source>
</evidence>
<gene>
    <name evidence="2" type="ORF">SAMN04488066_10135</name>
</gene>
<dbReference type="EMBL" id="FOPZ01000001">
    <property type="protein sequence ID" value="SFH30477.1"/>
    <property type="molecule type" value="Genomic_DNA"/>
</dbReference>
<feature type="transmembrane region" description="Helical" evidence="1">
    <location>
        <begin position="12"/>
        <end position="34"/>
    </location>
</feature>
<accession>A0A1I2YXV5</accession>
<keyword evidence="3" id="KW-1185">Reference proteome</keyword>
<dbReference type="OrthoDB" id="204776at2157"/>
<dbReference type="GO" id="GO:0140359">
    <property type="term" value="F:ABC-type transporter activity"/>
    <property type="evidence" value="ECO:0007669"/>
    <property type="project" value="InterPro"/>
</dbReference>
<feature type="transmembrane region" description="Helical" evidence="1">
    <location>
        <begin position="155"/>
        <end position="178"/>
    </location>
</feature>
<keyword evidence="1" id="KW-0812">Transmembrane</keyword>
<dbReference type="GO" id="GO:0005886">
    <property type="term" value="C:plasma membrane"/>
    <property type="evidence" value="ECO:0007669"/>
    <property type="project" value="UniProtKB-SubCell"/>
</dbReference>
<evidence type="ECO:0000256" key="1">
    <source>
        <dbReference type="SAM" id="Phobius"/>
    </source>
</evidence>
<reference evidence="2 3" key="1">
    <citation type="submission" date="2016-10" db="EMBL/GenBank/DDBJ databases">
        <authorList>
            <person name="Varghese N."/>
            <person name="Submissions S."/>
        </authorList>
    </citation>
    <scope>NUCLEOTIDE SEQUENCE [LARGE SCALE GENOMIC DNA]</scope>
    <source>
        <strain evidence="2 3">CGMCC 1.6377</strain>
    </source>
</reference>
<dbReference type="AlphaFoldDB" id="A0A1I2YXV5"/>
<dbReference type="RefSeq" id="WP_149782842.1">
    <property type="nucleotide sequence ID" value="NZ_BAAADP010000001.1"/>
</dbReference>
<proteinExistence type="predicted"/>
<feature type="transmembrane region" description="Helical" evidence="1">
    <location>
        <begin position="190"/>
        <end position="208"/>
    </location>
</feature>
<sequence>MLETARYEVARRVRGTAFLSVGISLYAAFIVWYFTVLEGVAVEEVFEELPPAMMEAFGIETLSTIEGFLGAQIYNFVWLLGLGLYFAYAAGGLVANDVESGRMELLLSFPIARSRLLVEKFASLLVPIVVVNAVAGGVIYLLAASIGERLDATHLVLTHVLSVPYFLVCAAIGLTFSVAVDRAAVAERGAVGVVFVLFLVESVVSGAGDYDWIRYVSPTHYYEPTPLLIDGTHDPIDAGILLVAFLGLVLLSQVLFDRRDI</sequence>
<dbReference type="Pfam" id="PF12679">
    <property type="entry name" value="ABC2_membrane_2"/>
    <property type="match status" value="1"/>
</dbReference>
<dbReference type="PANTHER" id="PTHR37305">
    <property type="entry name" value="INTEGRAL MEMBRANE PROTEIN-RELATED"/>
    <property type="match status" value="1"/>
</dbReference>
<keyword evidence="1" id="KW-0472">Membrane</keyword>
<protein>
    <submittedName>
        <fullName evidence="2">ABC-2 type transport system permease protein</fullName>
    </submittedName>
</protein>
<dbReference type="Proteomes" id="UP000323537">
    <property type="component" value="Unassembled WGS sequence"/>
</dbReference>
<name>A0A1I2YXV5_9EURY</name>
<evidence type="ECO:0000313" key="3">
    <source>
        <dbReference type="Proteomes" id="UP000323537"/>
    </source>
</evidence>